<gene>
    <name evidence="1" type="ORF">DP939_02315</name>
</gene>
<reference evidence="1 2" key="1">
    <citation type="submission" date="2018-06" db="EMBL/GenBank/DDBJ databases">
        <title>Sphaerisporangium craniellae sp. nov., isolated from a marine sponge in the South China Sea.</title>
        <authorList>
            <person name="Li L."/>
        </authorList>
    </citation>
    <scope>NUCLEOTIDE SEQUENCE [LARGE SCALE GENOMIC DNA]</scope>
    <source>
        <strain evidence="1 2">LHW63015</strain>
    </source>
</reference>
<comment type="caution">
    <text evidence="1">The sequence shown here is derived from an EMBL/GenBank/DDBJ whole genome shotgun (WGS) entry which is preliminary data.</text>
</comment>
<proteinExistence type="predicted"/>
<dbReference type="Proteomes" id="UP000253303">
    <property type="component" value="Unassembled WGS sequence"/>
</dbReference>
<dbReference type="InterPro" id="IPR045731">
    <property type="entry name" value="DUF6085"/>
</dbReference>
<keyword evidence="2" id="KW-1185">Reference proteome</keyword>
<dbReference type="AlphaFoldDB" id="A0A366M5T5"/>
<organism evidence="1 2">
    <name type="scientific">Spongiactinospora rosea</name>
    <dbReference type="NCBI Taxonomy" id="2248750"/>
    <lineage>
        <taxon>Bacteria</taxon>
        <taxon>Bacillati</taxon>
        <taxon>Actinomycetota</taxon>
        <taxon>Actinomycetes</taxon>
        <taxon>Streptosporangiales</taxon>
        <taxon>Streptosporangiaceae</taxon>
        <taxon>Spongiactinospora</taxon>
    </lineage>
</organism>
<accession>A0A366M5T5</accession>
<dbReference type="Pfam" id="PF19563">
    <property type="entry name" value="DUF6085"/>
    <property type="match status" value="1"/>
</dbReference>
<sequence length="102" mass="11121">MGCGRTLFLAEGGHVTCSSLRCPRPTVVDELLDDRESEHLVLFDAAGFTIRHPLHERLGDALMICPLHSDIQGSSGPPVAPGRYRAVRVADGWVWQISRGVS</sequence>
<dbReference type="EMBL" id="QMEY01000001">
    <property type="protein sequence ID" value="RBQ21565.1"/>
    <property type="molecule type" value="Genomic_DNA"/>
</dbReference>
<name>A0A366M5T5_9ACTN</name>
<evidence type="ECO:0000313" key="1">
    <source>
        <dbReference type="EMBL" id="RBQ21565.1"/>
    </source>
</evidence>
<evidence type="ECO:0000313" key="2">
    <source>
        <dbReference type="Proteomes" id="UP000253303"/>
    </source>
</evidence>
<protein>
    <submittedName>
        <fullName evidence="1">(2Fe-2S)-binding protein</fullName>
    </submittedName>
</protein>